<feature type="transmembrane region" description="Helical" evidence="1">
    <location>
        <begin position="76"/>
        <end position="103"/>
    </location>
</feature>
<evidence type="ECO:0000313" key="3">
    <source>
        <dbReference type="Proteomes" id="UP000233375"/>
    </source>
</evidence>
<keyword evidence="1" id="KW-0812">Transmembrane</keyword>
<feature type="transmembrane region" description="Helical" evidence="1">
    <location>
        <begin position="183"/>
        <end position="204"/>
    </location>
</feature>
<comment type="caution">
    <text evidence="2">The sequence shown here is derived from an EMBL/GenBank/DDBJ whole genome shotgun (WGS) entry which is preliminary data.</text>
</comment>
<dbReference type="PANTHER" id="PTHR37814:SF1">
    <property type="entry name" value="MEMBRANE PROTEIN"/>
    <property type="match status" value="1"/>
</dbReference>
<evidence type="ECO:0000313" key="2">
    <source>
        <dbReference type="EMBL" id="PKG22201.1"/>
    </source>
</evidence>
<feature type="transmembrane region" description="Helical" evidence="1">
    <location>
        <begin position="140"/>
        <end position="163"/>
    </location>
</feature>
<protein>
    <recommendedName>
        <fullName evidence="4">Membrane protein YkvI</fullName>
    </recommendedName>
</protein>
<sequence>MKNKWSAAFQLAAVYVGTVVGAGFATGKEIVEFFSQFGFIGLIGILISGVIFSYFGSKLMRISVKIKAKSYQEFTIFLFGRWMGTLINIIMLIMLIGVCAVMLSGAGAVFEEQLGFSKATGVIFTIILSILVMTVGMKGLFAVNTFVVPIMISFSFILFFYTVQMPDFVSHILIDKNSSLKAFASPFSYTALNLSLAIAVLVPAASEIGDEDTVKWGGILGGFALMLILISSHFTLIMLEDVDRYAIPMATIMRTLAPNLSWIYILVIYGEIFTSVIGNVYGLERQLRGYIRLPSIFIIAFIFFISYAISFIHYGTLLSWLYPLFGYISLVFLLLLMVKPIPET</sequence>
<dbReference type="AlphaFoldDB" id="A0A2N0YY63"/>
<gene>
    <name evidence="2" type="ORF">CWS01_18855</name>
</gene>
<feature type="transmembrane region" description="Helical" evidence="1">
    <location>
        <begin position="115"/>
        <end position="133"/>
    </location>
</feature>
<organism evidence="2 3">
    <name type="scientific">Niallia nealsonii</name>
    <dbReference type="NCBI Taxonomy" id="115979"/>
    <lineage>
        <taxon>Bacteria</taxon>
        <taxon>Bacillati</taxon>
        <taxon>Bacillota</taxon>
        <taxon>Bacilli</taxon>
        <taxon>Bacillales</taxon>
        <taxon>Bacillaceae</taxon>
        <taxon>Niallia</taxon>
    </lineage>
</organism>
<dbReference type="InterPro" id="IPR038728">
    <property type="entry name" value="YkvI-like"/>
</dbReference>
<name>A0A2N0YY63_9BACI</name>
<feature type="transmembrane region" description="Helical" evidence="1">
    <location>
        <begin position="259"/>
        <end position="281"/>
    </location>
</feature>
<feature type="transmembrane region" description="Helical" evidence="1">
    <location>
        <begin position="216"/>
        <end position="239"/>
    </location>
</feature>
<dbReference type="PANTHER" id="PTHR37814">
    <property type="entry name" value="CONSERVED MEMBRANE PROTEIN"/>
    <property type="match status" value="1"/>
</dbReference>
<dbReference type="Proteomes" id="UP000233375">
    <property type="component" value="Unassembled WGS sequence"/>
</dbReference>
<accession>A0A2N0YY63</accession>
<dbReference type="OrthoDB" id="4424890at2"/>
<evidence type="ECO:0000256" key="1">
    <source>
        <dbReference type="SAM" id="Phobius"/>
    </source>
</evidence>
<proteinExistence type="predicted"/>
<keyword evidence="3" id="KW-1185">Reference proteome</keyword>
<dbReference type="EMBL" id="PISE01000046">
    <property type="protein sequence ID" value="PKG22201.1"/>
    <property type="molecule type" value="Genomic_DNA"/>
</dbReference>
<dbReference type="RefSeq" id="WP_101178752.1">
    <property type="nucleotide sequence ID" value="NZ_PISE01000046.1"/>
</dbReference>
<feature type="transmembrane region" description="Helical" evidence="1">
    <location>
        <begin position="293"/>
        <end position="314"/>
    </location>
</feature>
<reference evidence="2 3" key="1">
    <citation type="journal article" date="2003" name="Int. J. Syst. Evol. Microbiol.">
        <title>Bacillus nealsonii sp. nov., isolated from a spacecraft-assembly facility, whose spores are gamma-radiation resistant.</title>
        <authorList>
            <person name="Venkateswaran K."/>
            <person name="Kempf M."/>
            <person name="Chen F."/>
            <person name="Satomi M."/>
            <person name="Nicholson W."/>
            <person name="Kern R."/>
        </authorList>
    </citation>
    <scope>NUCLEOTIDE SEQUENCE [LARGE SCALE GENOMIC DNA]</scope>
    <source>
        <strain evidence="2 3">FO-92</strain>
    </source>
</reference>
<feature type="transmembrane region" description="Helical" evidence="1">
    <location>
        <begin position="37"/>
        <end position="55"/>
    </location>
</feature>
<keyword evidence="1" id="KW-1133">Transmembrane helix</keyword>
<keyword evidence="1" id="KW-0472">Membrane</keyword>
<evidence type="ECO:0008006" key="4">
    <source>
        <dbReference type="Google" id="ProtNLM"/>
    </source>
</evidence>
<feature type="transmembrane region" description="Helical" evidence="1">
    <location>
        <begin position="320"/>
        <end position="338"/>
    </location>
</feature>